<evidence type="ECO:0000313" key="1">
    <source>
        <dbReference type="EMBL" id="MBK1658188.1"/>
    </source>
</evidence>
<name>A0ABS1CV09_9PROT</name>
<gene>
    <name evidence="1" type="ORF">CKO45_08085</name>
</gene>
<accession>A0ABS1CV09</accession>
<dbReference type="Proteomes" id="UP000697995">
    <property type="component" value="Unassembled WGS sequence"/>
</dbReference>
<organism evidence="1 2">
    <name type="scientific">Paracraurococcus ruber</name>
    <dbReference type="NCBI Taxonomy" id="77675"/>
    <lineage>
        <taxon>Bacteria</taxon>
        <taxon>Pseudomonadati</taxon>
        <taxon>Pseudomonadota</taxon>
        <taxon>Alphaproteobacteria</taxon>
        <taxon>Acetobacterales</taxon>
        <taxon>Roseomonadaceae</taxon>
        <taxon>Paracraurococcus</taxon>
    </lineage>
</organism>
<reference evidence="1 2" key="1">
    <citation type="journal article" date="2020" name="Microorganisms">
        <title>Osmotic Adaptation and Compatible Solute Biosynthesis of Phototrophic Bacteria as Revealed from Genome Analyses.</title>
        <authorList>
            <person name="Imhoff J.F."/>
            <person name="Rahn T."/>
            <person name="Kunzel S."/>
            <person name="Keller A."/>
            <person name="Neulinger S.C."/>
        </authorList>
    </citation>
    <scope>NUCLEOTIDE SEQUENCE [LARGE SCALE GENOMIC DNA]</scope>
    <source>
        <strain evidence="1 2">DSM 15382</strain>
    </source>
</reference>
<evidence type="ECO:0000313" key="2">
    <source>
        <dbReference type="Proteomes" id="UP000697995"/>
    </source>
</evidence>
<keyword evidence="2" id="KW-1185">Reference proteome</keyword>
<sequence length="95" mass="9834">MTEPTATLLAFPARDEDRLRLALRGLLAALDAQAAAVAELRGELGNLSGAMGGLKESLVAYQGELGSTQAALRQAGDEARALERTADGWLAAARA</sequence>
<dbReference type="EMBL" id="NRSG01000041">
    <property type="protein sequence ID" value="MBK1658188.1"/>
    <property type="molecule type" value="Genomic_DNA"/>
</dbReference>
<dbReference type="RefSeq" id="WP_133219401.1">
    <property type="nucleotide sequence ID" value="NZ_NRSG01000041.1"/>
</dbReference>
<comment type="caution">
    <text evidence="1">The sequence shown here is derived from an EMBL/GenBank/DDBJ whole genome shotgun (WGS) entry which is preliminary data.</text>
</comment>
<protein>
    <submittedName>
        <fullName evidence="1">Uncharacterized protein</fullName>
    </submittedName>
</protein>
<proteinExistence type="predicted"/>